<accession>I0AH48</accession>
<evidence type="ECO:0000256" key="1">
    <source>
        <dbReference type="ARBA" id="ARBA00009512"/>
    </source>
</evidence>
<evidence type="ECO:0000256" key="4">
    <source>
        <dbReference type="ARBA" id="ARBA00035104"/>
    </source>
</evidence>
<dbReference type="Gene3D" id="3.30.70.60">
    <property type="match status" value="1"/>
</dbReference>
<dbReference type="GO" id="GO:0005737">
    <property type="term" value="C:cytoplasm"/>
    <property type="evidence" value="ECO:0007669"/>
    <property type="project" value="UniProtKB-ARBA"/>
</dbReference>
<dbReference type="AlphaFoldDB" id="I0AH48"/>
<dbReference type="GO" id="GO:0006412">
    <property type="term" value="P:translation"/>
    <property type="evidence" value="ECO:0007669"/>
    <property type="project" value="UniProtKB-UniRule"/>
</dbReference>
<evidence type="ECO:0000313" key="8">
    <source>
        <dbReference type="EMBL" id="AFH48305.1"/>
    </source>
</evidence>
<evidence type="ECO:0000313" key="9">
    <source>
        <dbReference type="Proteomes" id="UP000007394"/>
    </source>
</evidence>
<dbReference type="RefSeq" id="WP_014559463.1">
    <property type="nucleotide sequence ID" value="NC_017464.1"/>
</dbReference>
<evidence type="ECO:0000256" key="5">
    <source>
        <dbReference type="ARBA" id="ARBA00035294"/>
    </source>
</evidence>
<dbReference type="Proteomes" id="UP000007394">
    <property type="component" value="Chromosome"/>
</dbReference>
<dbReference type="EMBL" id="CP003418">
    <property type="protein sequence ID" value="AFH48305.1"/>
    <property type="molecule type" value="Genomic_DNA"/>
</dbReference>
<dbReference type="NCBIfam" id="TIGR00166">
    <property type="entry name" value="S6"/>
    <property type="match status" value="1"/>
</dbReference>
<dbReference type="OrthoDB" id="9812702at2"/>
<evidence type="ECO:0000256" key="7">
    <source>
        <dbReference type="SAM" id="MobiDB-lite"/>
    </source>
</evidence>
<dbReference type="GO" id="GO:0070181">
    <property type="term" value="F:small ribosomal subunit rRNA binding"/>
    <property type="evidence" value="ECO:0007669"/>
    <property type="project" value="TreeGrafter"/>
</dbReference>
<dbReference type="HAMAP" id="MF_00360">
    <property type="entry name" value="Ribosomal_bS6"/>
    <property type="match status" value="1"/>
</dbReference>
<dbReference type="GO" id="GO:0005840">
    <property type="term" value="C:ribosome"/>
    <property type="evidence" value="ECO:0007669"/>
    <property type="project" value="UniProtKB-KW"/>
</dbReference>
<name>I0AH48_IGNAJ</name>
<dbReference type="GO" id="GO:1990904">
    <property type="term" value="C:ribonucleoprotein complex"/>
    <property type="evidence" value="ECO:0007669"/>
    <property type="project" value="UniProtKB-KW"/>
</dbReference>
<keyword evidence="9" id="KW-1185">Reference proteome</keyword>
<feature type="region of interest" description="Disordered" evidence="7">
    <location>
        <begin position="106"/>
        <end position="140"/>
    </location>
</feature>
<proteinExistence type="inferred from homology"/>
<evidence type="ECO:0000256" key="6">
    <source>
        <dbReference type="HAMAP-Rule" id="MF_00360"/>
    </source>
</evidence>
<keyword evidence="6" id="KW-0699">rRNA-binding</keyword>
<dbReference type="InterPro" id="IPR035980">
    <property type="entry name" value="Ribosomal_bS6_sf"/>
</dbReference>
<comment type="similarity">
    <text evidence="1 6">Belongs to the bacterial ribosomal protein bS6 family.</text>
</comment>
<dbReference type="Pfam" id="PF01250">
    <property type="entry name" value="Ribosomal_S6"/>
    <property type="match status" value="1"/>
</dbReference>
<evidence type="ECO:0000256" key="3">
    <source>
        <dbReference type="ARBA" id="ARBA00023274"/>
    </source>
</evidence>
<evidence type="ECO:0000256" key="2">
    <source>
        <dbReference type="ARBA" id="ARBA00022980"/>
    </source>
</evidence>
<dbReference type="InterPro" id="IPR020814">
    <property type="entry name" value="Ribosomal_S6_plastid/chlpt"/>
</dbReference>
<dbReference type="HOGENOM" id="CLU_113441_4_1_10"/>
<comment type="function">
    <text evidence="4 6">Binds together with bS18 to 16S ribosomal RNA.</text>
</comment>
<keyword evidence="6" id="KW-0694">RNA-binding</keyword>
<dbReference type="CDD" id="cd00473">
    <property type="entry name" value="bS6"/>
    <property type="match status" value="1"/>
</dbReference>
<dbReference type="InterPro" id="IPR014717">
    <property type="entry name" value="Transl_elong_EF1B/ribsomal_bS6"/>
</dbReference>
<dbReference type="InterPro" id="IPR000529">
    <property type="entry name" value="Ribosomal_bS6"/>
</dbReference>
<reference evidence="8 9" key="1">
    <citation type="journal article" date="2012" name="Front. Microbiol.">
        <title>Complete genome of Ignavibacterium album, a metabolically versatile, flagellated, facultative anaerobe from the phylum Chlorobi.</title>
        <authorList>
            <person name="Liu Z."/>
            <person name="Frigaard N.-U."/>
            <person name="Vogl K."/>
            <person name="Iino T."/>
            <person name="Ohkuma M."/>
            <person name="Overmann J."/>
            <person name="Bryant D.A."/>
        </authorList>
    </citation>
    <scope>NUCLEOTIDE SEQUENCE [LARGE SCALE GENOMIC DNA]</scope>
    <source>
        <strain evidence="9">DSM 19864 / JCM 16511 / NBRC 101810 / Mat9-16</strain>
    </source>
</reference>
<dbReference type="PANTHER" id="PTHR21011">
    <property type="entry name" value="MITOCHONDRIAL 28S RIBOSOMAL PROTEIN S6"/>
    <property type="match status" value="1"/>
</dbReference>
<keyword evidence="2 6" id="KW-0689">Ribosomal protein</keyword>
<dbReference type="GO" id="GO:0003735">
    <property type="term" value="F:structural constituent of ribosome"/>
    <property type="evidence" value="ECO:0007669"/>
    <property type="project" value="InterPro"/>
</dbReference>
<dbReference type="STRING" id="945713.IALB_0593"/>
<organism evidence="8 9">
    <name type="scientific">Ignavibacterium album (strain DSM 19864 / JCM 16511 / NBRC 101810 / Mat9-16)</name>
    <dbReference type="NCBI Taxonomy" id="945713"/>
    <lineage>
        <taxon>Bacteria</taxon>
        <taxon>Pseudomonadati</taxon>
        <taxon>Ignavibacteriota</taxon>
        <taxon>Ignavibacteria</taxon>
        <taxon>Ignavibacteriales</taxon>
        <taxon>Ignavibacteriaceae</taxon>
        <taxon>Ignavibacterium</taxon>
    </lineage>
</organism>
<gene>
    <name evidence="6 8" type="primary">rpsF</name>
    <name evidence="8" type="ordered locus">IALB_0593</name>
</gene>
<sequence length="140" mass="16245">MKAGVYESAILINAALEDNQIENVINRVKEFITTNGGQIRDFENWGRKRLAYPVEKSKIGYYTIFRFDAPGSIISKLERFYNLDEHILRYLTIKLSKEALEQIEKNKSQSVSIKEDSIPEAEVNLQVEEDEEENEDNDKN</sequence>
<dbReference type="eggNOG" id="COG0360">
    <property type="taxonomic scope" value="Bacteria"/>
</dbReference>
<dbReference type="SUPFAM" id="SSF54995">
    <property type="entry name" value="Ribosomal protein S6"/>
    <property type="match status" value="1"/>
</dbReference>
<dbReference type="KEGG" id="ial:IALB_0593"/>
<keyword evidence="3 6" id="KW-0687">Ribonucleoprotein</keyword>
<dbReference type="PANTHER" id="PTHR21011:SF1">
    <property type="entry name" value="SMALL RIBOSOMAL SUBUNIT PROTEIN BS6M"/>
    <property type="match status" value="1"/>
</dbReference>
<feature type="compositionally biased region" description="Basic and acidic residues" evidence="7">
    <location>
        <begin position="106"/>
        <end position="117"/>
    </location>
</feature>
<protein>
    <recommendedName>
        <fullName evidence="5 6">Small ribosomal subunit protein bS6</fullName>
    </recommendedName>
</protein>
<feature type="compositionally biased region" description="Acidic residues" evidence="7">
    <location>
        <begin position="127"/>
        <end position="140"/>
    </location>
</feature>